<keyword evidence="4" id="KW-1185">Reference proteome</keyword>
<dbReference type="InterPro" id="IPR036887">
    <property type="entry name" value="HTH_APSES_sf"/>
</dbReference>
<dbReference type="GO" id="GO:0000981">
    <property type="term" value="F:DNA-binding transcription factor activity, RNA polymerase II-specific"/>
    <property type="evidence" value="ECO:0007669"/>
    <property type="project" value="UniProtKB-ARBA"/>
</dbReference>
<dbReference type="SUPFAM" id="SSF54616">
    <property type="entry name" value="DNA-binding domain of Mlu1-box binding protein MBP1"/>
    <property type="match status" value="1"/>
</dbReference>
<evidence type="ECO:0000259" key="2">
    <source>
        <dbReference type="PROSITE" id="PS51299"/>
    </source>
</evidence>
<dbReference type="OrthoDB" id="5562739at2759"/>
<dbReference type="GO" id="GO:0030907">
    <property type="term" value="C:MBF transcription complex"/>
    <property type="evidence" value="ECO:0007669"/>
    <property type="project" value="TreeGrafter"/>
</dbReference>
<dbReference type="InterPro" id="IPR051642">
    <property type="entry name" value="SWI6-like"/>
</dbReference>
<organism evidence="3 4">
    <name type="scientific">Lentithecium fluviatile CBS 122367</name>
    <dbReference type="NCBI Taxonomy" id="1168545"/>
    <lineage>
        <taxon>Eukaryota</taxon>
        <taxon>Fungi</taxon>
        <taxon>Dikarya</taxon>
        <taxon>Ascomycota</taxon>
        <taxon>Pezizomycotina</taxon>
        <taxon>Dothideomycetes</taxon>
        <taxon>Pleosporomycetidae</taxon>
        <taxon>Pleosporales</taxon>
        <taxon>Massarineae</taxon>
        <taxon>Lentitheciaceae</taxon>
        <taxon>Lentithecium</taxon>
    </lineage>
</organism>
<reference evidence="3" key="1">
    <citation type="journal article" date="2020" name="Stud. Mycol.">
        <title>101 Dothideomycetes genomes: a test case for predicting lifestyles and emergence of pathogens.</title>
        <authorList>
            <person name="Haridas S."/>
            <person name="Albert R."/>
            <person name="Binder M."/>
            <person name="Bloem J."/>
            <person name="Labutti K."/>
            <person name="Salamov A."/>
            <person name="Andreopoulos B."/>
            <person name="Baker S."/>
            <person name="Barry K."/>
            <person name="Bills G."/>
            <person name="Bluhm B."/>
            <person name="Cannon C."/>
            <person name="Castanera R."/>
            <person name="Culley D."/>
            <person name="Daum C."/>
            <person name="Ezra D."/>
            <person name="Gonzalez J."/>
            <person name="Henrissat B."/>
            <person name="Kuo A."/>
            <person name="Liang C."/>
            <person name="Lipzen A."/>
            <person name="Lutzoni F."/>
            <person name="Magnuson J."/>
            <person name="Mondo S."/>
            <person name="Nolan M."/>
            <person name="Ohm R."/>
            <person name="Pangilinan J."/>
            <person name="Park H.-J."/>
            <person name="Ramirez L."/>
            <person name="Alfaro M."/>
            <person name="Sun H."/>
            <person name="Tritt A."/>
            <person name="Yoshinaga Y."/>
            <person name="Zwiers L.-H."/>
            <person name="Turgeon B."/>
            <person name="Goodwin S."/>
            <person name="Spatafora J."/>
            <person name="Crous P."/>
            <person name="Grigoriev I."/>
        </authorList>
    </citation>
    <scope>NUCLEOTIDE SEQUENCE</scope>
    <source>
        <strain evidence="3">CBS 122367</strain>
    </source>
</reference>
<dbReference type="AlphaFoldDB" id="A0A6G1JHY1"/>
<feature type="domain" description="HTH APSES-type" evidence="2">
    <location>
        <begin position="104"/>
        <end position="222"/>
    </location>
</feature>
<dbReference type="InterPro" id="IPR003163">
    <property type="entry name" value="Tscrpt_reg_HTH_APSES-type"/>
</dbReference>
<dbReference type="PANTHER" id="PTHR43828:SF5">
    <property type="entry name" value="TRANSCRIPTIONAL REPRESSOR XBP1"/>
    <property type="match status" value="1"/>
</dbReference>
<sequence length="443" mass="49796">MKIQSLLNPLCRDNRDYRTSASPTPASMPHQVASYTCIPKRQKVPKDAAIFSEGAKIVGHLNYPPYEAGDDENLAVQHRIFRINPMGEIMRKGIRHTPYNSDKKDFMEKTGRDAFEMFQYTYKIPGEEKEYVVVWDYNVGLVRMTPFFKSLKYTKTVPAKALKENPGMKEISYSITGGALVCQGYWVPYQAAKSIAATFCYNIRWALTPVFGNDFPSMCLPPSDLNYAKFLISRDIVQECTDETNRFRLEGASYRLLPPKPSTEIHTPRLHFSCPPWGPKDIRSARPRTSEEESGYCTESDRSDKFLFSPQVSPRSTTWTSVNRSESPASPVVFHSPNFSSPNRCLPPLQRVLPTSAPGGYYHEPLRTKRTHSKVAFGDGPTDEIGRPPTAAAPSDYGSDADRDCGDGIHTKKELDAAEIILQLSAADQALPLTKRTRRGSKY</sequence>
<dbReference type="PROSITE" id="PS51299">
    <property type="entry name" value="HTH_APSES"/>
    <property type="match status" value="1"/>
</dbReference>
<dbReference type="GO" id="GO:0033309">
    <property type="term" value="C:SBF transcription complex"/>
    <property type="evidence" value="ECO:0007669"/>
    <property type="project" value="TreeGrafter"/>
</dbReference>
<dbReference type="EMBL" id="MU005571">
    <property type="protein sequence ID" value="KAF2690154.1"/>
    <property type="molecule type" value="Genomic_DNA"/>
</dbReference>
<proteinExistence type="predicted"/>
<dbReference type="Gene3D" id="3.10.260.10">
    <property type="entry name" value="Transcription regulator HTH, APSES-type DNA-binding domain"/>
    <property type="match status" value="1"/>
</dbReference>
<evidence type="ECO:0000313" key="3">
    <source>
        <dbReference type="EMBL" id="KAF2690154.1"/>
    </source>
</evidence>
<feature type="region of interest" description="Disordered" evidence="1">
    <location>
        <begin position="374"/>
        <end position="409"/>
    </location>
</feature>
<accession>A0A6G1JHY1</accession>
<protein>
    <recommendedName>
        <fullName evidence="2">HTH APSES-type domain-containing protein</fullName>
    </recommendedName>
</protein>
<feature type="compositionally biased region" description="Basic and acidic residues" evidence="1">
    <location>
        <begin position="400"/>
        <end position="409"/>
    </location>
</feature>
<dbReference type="GO" id="GO:0003677">
    <property type="term" value="F:DNA binding"/>
    <property type="evidence" value="ECO:0007669"/>
    <property type="project" value="InterPro"/>
</dbReference>
<evidence type="ECO:0000256" key="1">
    <source>
        <dbReference type="SAM" id="MobiDB-lite"/>
    </source>
</evidence>
<dbReference type="Proteomes" id="UP000799291">
    <property type="component" value="Unassembled WGS sequence"/>
</dbReference>
<evidence type="ECO:0000313" key="4">
    <source>
        <dbReference type="Proteomes" id="UP000799291"/>
    </source>
</evidence>
<gene>
    <name evidence="3" type="ORF">K458DRAFT_399530</name>
</gene>
<name>A0A6G1JHY1_9PLEO</name>
<dbReference type="PANTHER" id="PTHR43828">
    <property type="entry name" value="ASPARAGINASE"/>
    <property type="match status" value="1"/>
</dbReference>